<dbReference type="InterPro" id="IPR005519">
    <property type="entry name" value="Acid_phosphat_B-like"/>
</dbReference>
<dbReference type="Pfam" id="PF03767">
    <property type="entry name" value="Acid_phosphat_B"/>
    <property type="match status" value="1"/>
</dbReference>
<evidence type="ECO:0008006" key="4">
    <source>
        <dbReference type="Google" id="ProtNLM"/>
    </source>
</evidence>
<accession>A0A199W588</accession>
<evidence type="ECO:0000313" key="2">
    <source>
        <dbReference type="EMBL" id="OAY84411.1"/>
    </source>
</evidence>
<reference evidence="2 3" key="1">
    <citation type="journal article" date="2016" name="DNA Res.">
        <title>The draft genome of MD-2 pineapple using hybrid error correction of long reads.</title>
        <authorList>
            <person name="Redwan R.M."/>
            <person name="Saidin A."/>
            <person name="Kumar S.V."/>
        </authorList>
    </citation>
    <scope>NUCLEOTIDE SEQUENCE [LARGE SCALE GENOMIC DNA]</scope>
    <source>
        <strain evidence="3">cv. MD2</strain>
        <tissue evidence="2">Leaf</tissue>
    </source>
</reference>
<name>A0A199W588_ANACO</name>
<dbReference type="EMBL" id="LSRQ01000222">
    <property type="protein sequence ID" value="OAY84411.1"/>
    <property type="molecule type" value="Genomic_DNA"/>
</dbReference>
<organism evidence="2 3">
    <name type="scientific">Ananas comosus</name>
    <name type="common">Pineapple</name>
    <name type="synonym">Ananas ananas</name>
    <dbReference type="NCBI Taxonomy" id="4615"/>
    <lineage>
        <taxon>Eukaryota</taxon>
        <taxon>Viridiplantae</taxon>
        <taxon>Streptophyta</taxon>
        <taxon>Embryophyta</taxon>
        <taxon>Tracheophyta</taxon>
        <taxon>Spermatophyta</taxon>
        <taxon>Magnoliopsida</taxon>
        <taxon>Liliopsida</taxon>
        <taxon>Poales</taxon>
        <taxon>Bromeliaceae</taxon>
        <taxon>Bromelioideae</taxon>
        <taxon>Ananas</taxon>
    </lineage>
</organism>
<comment type="caution">
    <text evidence="2">The sequence shown here is derived from an EMBL/GenBank/DDBJ whole genome shotgun (WGS) entry which is preliminary data.</text>
</comment>
<feature type="region of interest" description="Disordered" evidence="1">
    <location>
        <begin position="81"/>
        <end position="101"/>
    </location>
</feature>
<dbReference type="InterPro" id="IPR023214">
    <property type="entry name" value="HAD_sf"/>
</dbReference>
<dbReference type="AlphaFoldDB" id="A0A199W588"/>
<sequence length="101" mass="11203">MSTLGGRGRGTRESCVDEHVTGYYARRGGHYADANEALGFARTVRMGDDGMDAWIFDVDETLISNIGRLGCARFSFTSRRSNIQKNLPSPNQQKNLSEDKT</sequence>
<protein>
    <recommendedName>
        <fullName evidence="4">Acid phosphatase 1-like</fullName>
    </recommendedName>
</protein>
<evidence type="ECO:0000256" key="1">
    <source>
        <dbReference type="SAM" id="MobiDB-lite"/>
    </source>
</evidence>
<feature type="compositionally biased region" description="Polar residues" evidence="1">
    <location>
        <begin position="81"/>
        <end position="95"/>
    </location>
</feature>
<dbReference type="Proteomes" id="UP000092600">
    <property type="component" value="Unassembled WGS sequence"/>
</dbReference>
<proteinExistence type="predicted"/>
<gene>
    <name evidence="2" type="ORF">ACMD2_02009</name>
</gene>
<evidence type="ECO:0000313" key="3">
    <source>
        <dbReference type="Proteomes" id="UP000092600"/>
    </source>
</evidence>
<dbReference type="Gene3D" id="3.40.50.1000">
    <property type="entry name" value="HAD superfamily/HAD-like"/>
    <property type="match status" value="1"/>
</dbReference>